<evidence type="ECO:0000256" key="1">
    <source>
        <dbReference type="ARBA" id="ARBA00004167"/>
    </source>
</evidence>
<dbReference type="EMBL" id="JAATIQ010000035">
    <property type="protein sequence ID" value="KAF4396687.1"/>
    <property type="molecule type" value="Genomic_DNA"/>
</dbReference>
<feature type="domain" description="Malectin-like" evidence="9">
    <location>
        <begin position="39"/>
        <end position="373"/>
    </location>
</feature>
<dbReference type="SUPFAM" id="SSF52058">
    <property type="entry name" value="L domain-like"/>
    <property type="match status" value="1"/>
</dbReference>
<feature type="chain" id="PRO_5029617598" description="Malectin-like domain-containing protein" evidence="8">
    <location>
        <begin position="30"/>
        <end position="935"/>
    </location>
</feature>
<evidence type="ECO:0000256" key="6">
    <source>
        <dbReference type="ARBA" id="ARBA00022989"/>
    </source>
</evidence>
<dbReference type="AlphaFoldDB" id="A0A7J6HN43"/>
<keyword evidence="5" id="KW-0677">Repeat</keyword>
<evidence type="ECO:0000256" key="7">
    <source>
        <dbReference type="ARBA" id="ARBA00023136"/>
    </source>
</evidence>
<comment type="caution">
    <text evidence="10">The sequence shown here is derived from an EMBL/GenBank/DDBJ whole genome shotgun (WGS) entry which is preliminary data.</text>
</comment>
<dbReference type="Pfam" id="PF12819">
    <property type="entry name" value="Malectin_like"/>
    <property type="match status" value="2"/>
</dbReference>
<feature type="domain" description="Malectin-like" evidence="9">
    <location>
        <begin position="607"/>
        <end position="931"/>
    </location>
</feature>
<keyword evidence="7" id="KW-0472">Membrane</keyword>
<dbReference type="Proteomes" id="UP000583929">
    <property type="component" value="Unassembled WGS sequence"/>
</dbReference>
<dbReference type="InterPro" id="IPR024788">
    <property type="entry name" value="Malectin-like_Carb-bd_dom"/>
</dbReference>
<dbReference type="InterPro" id="IPR032675">
    <property type="entry name" value="LRR_dom_sf"/>
</dbReference>
<evidence type="ECO:0000313" key="10">
    <source>
        <dbReference type="EMBL" id="KAF4396687.1"/>
    </source>
</evidence>
<sequence>MTSNSSSSSGTTWLVWLSIVICSLRLTQYNSCVAVFLSIDCGGSQTIKTTNSITWVPDDDYIRTGVSRETKFGSLDGSVLTTSLRSFPTLDKNCYNINLDEDDHEDQRILVRATFFYGDYDGMDSPPTFDIYFDGNFWATVNMSLNSNVHVGYEVMYFPKSKMTNICLVRTYSDQNPFINTLAIRSLDATMYSRVDPKYAMLMVQRYTYSGSNTDAIRYPDDGYDRTWYPARGVGLITVSNEASSIDVSSAEDKPPEIVFKTAATFNQTTSTSSSTTTTTTMQLYTTGLTATKVGIYMTIYFSEVTLLPSTEKRSFQVFIDGEAYSKPIIPPFGSSVQVYIANITASYDTLIELRPTPDSTLLPLINANELYTLSQVSTLQTHPNDGEGLATLQNQFEVLQMWSGDPCLPTKYTWEWVTCSSDSIPRVTALNLSGYGLFGSLPDFSSMDALVSIDLHNNTIYGPILDFLGDLPKLTLLDLSENKFNGSVPSTLSNNKKLKLLVTENCLTGMSCPLPLVAPPPPPLSTEKTNSPPGLDSFFFQPPSSGFDFGYGFDNGSTNNLANMILAAIVQVDHDLRVGFGFTAMGCFSWGLRCEFGKGFIDVFSIDCGGSGGRTIDSVTWVKDDDYVSSGVSRETKFSSPDGSHLTTSLRAFPTLDENKYCYTINLGEDDHKDRRIFVRATFFYGDYDGMDSPPTFDIYFDGNFWATVNMSLNSNRHVGYEVLYFPKSKATNICLVRTYPDQNPFINTLAIRSLDATVYSRVHSKFAMVKVQRHSQGTQVIRYPDDVYDRHWLPANGVGSIKVSKEATSPIDVSSAEDKPPEAVFRTAATFNQITSMRIFTNRLPATKVGIYMALYFSEVTLLDSSIQKRSFQVFIDGNAYSKPIIPPFGSGMQVYIINITASYATLIELRPTPDSTLPPLLNANEIYTLSQV</sequence>
<evidence type="ECO:0000256" key="2">
    <source>
        <dbReference type="ARBA" id="ARBA00022614"/>
    </source>
</evidence>
<evidence type="ECO:0000259" key="9">
    <source>
        <dbReference type="Pfam" id="PF12819"/>
    </source>
</evidence>
<protein>
    <recommendedName>
        <fullName evidence="9">Malectin-like domain-containing protein</fullName>
    </recommendedName>
</protein>
<gene>
    <name evidence="10" type="ORF">G4B88_029001</name>
</gene>
<feature type="signal peptide" evidence="8">
    <location>
        <begin position="1"/>
        <end position="29"/>
    </location>
</feature>
<evidence type="ECO:0000256" key="8">
    <source>
        <dbReference type="SAM" id="SignalP"/>
    </source>
</evidence>
<dbReference type="PANTHER" id="PTHR45631:SF44">
    <property type="entry name" value="CARBOHYDRATE-BINDING PROTEIN OF THE ER PROTEIN"/>
    <property type="match status" value="1"/>
</dbReference>
<organism evidence="10 11">
    <name type="scientific">Cannabis sativa</name>
    <name type="common">Hemp</name>
    <name type="synonym">Marijuana</name>
    <dbReference type="NCBI Taxonomy" id="3483"/>
    <lineage>
        <taxon>Eukaryota</taxon>
        <taxon>Viridiplantae</taxon>
        <taxon>Streptophyta</taxon>
        <taxon>Embryophyta</taxon>
        <taxon>Tracheophyta</taxon>
        <taxon>Spermatophyta</taxon>
        <taxon>Magnoliopsida</taxon>
        <taxon>eudicotyledons</taxon>
        <taxon>Gunneridae</taxon>
        <taxon>Pentapetalae</taxon>
        <taxon>rosids</taxon>
        <taxon>fabids</taxon>
        <taxon>Rosales</taxon>
        <taxon>Cannabaceae</taxon>
        <taxon>Cannabis</taxon>
    </lineage>
</organism>
<keyword evidence="2" id="KW-0433">Leucine-rich repeat</keyword>
<evidence type="ECO:0000256" key="4">
    <source>
        <dbReference type="ARBA" id="ARBA00022729"/>
    </source>
</evidence>
<evidence type="ECO:0000313" key="11">
    <source>
        <dbReference type="Proteomes" id="UP000583929"/>
    </source>
</evidence>
<name>A0A7J6HN43_CANSA</name>
<dbReference type="Gene3D" id="3.80.10.10">
    <property type="entry name" value="Ribonuclease Inhibitor"/>
    <property type="match status" value="1"/>
</dbReference>
<dbReference type="PANTHER" id="PTHR45631">
    <property type="entry name" value="OS07G0107800 PROTEIN-RELATED"/>
    <property type="match status" value="1"/>
</dbReference>
<evidence type="ECO:0000256" key="3">
    <source>
        <dbReference type="ARBA" id="ARBA00022692"/>
    </source>
</evidence>
<comment type="subcellular location">
    <subcellularLocation>
        <location evidence="1">Membrane</location>
        <topology evidence="1">Single-pass membrane protein</topology>
    </subcellularLocation>
</comment>
<keyword evidence="4 8" id="KW-0732">Signal</keyword>
<keyword evidence="3" id="KW-0812">Transmembrane</keyword>
<keyword evidence="6" id="KW-1133">Transmembrane helix</keyword>
<dbReference type="GO" id="GO:0016020">
    <property type="term" value="C:membrane"/>
    <property type="evidence" value="ECO:0007669"/>
    <property type="project" value="UniProtKB-SubCell"/>
</dbReference>
<dbReference type="FunFam" id="3.80.10.10:FF:000129">
    <property type="entry name" value="Leucine-rich repeat receptor-like kinase"/>
    <property type="match status" value="1"/>
</dbReference>
<proteinExistence type="predicted"/>
<evidence type="ECO:0000256" key="5">
    <source>
        <dbReference type="ARBA" id="ARBA00022737"/>
    </source>
</evidence>
<reference evidence="10 11" key="1">
    <citation type="journal article" date="2020" name="bioRxiv">
        <title>Sequence and annotation of 42 cannabis genomes reveals extensive copy number variation in cannabinoid synthesis and pathogen resistance genes.</title>
        <authorList>
            <person name="Mckernan K.J."/>
            <person name="Helbert Y."/>
            <person name="Kane L.T."/>
            <person name="Ebling H."/>
            <person name="Zhang L."/>
            <person name="Liu B."/>
            <person name="Eaton Z."/>
            <person name="Mclaughlin S."/>
            <person name="Kingan S."/>
            <person name="Baybayan P."/>
            <person name="Concepcion G."/>
            <person name="Jordan M."/>
            <person name="Riva A."/>
            <person name="Barbazuk W."/>
            <person name="Harkins T."/>
        </authorList>
    </citation>
    <scope>NUCLEOTIDE SEQUENCE [LARGE SCALE GENOMIC DNA]</scope>
    <source>
        <strain evidence="11">cv. Jamaican Lion 4</strain>
        <tissue evidence="10">Leaf</tissue>
    </source>
</reference>
<keyword evidence="11" id="KW-1185">Reference proteome</keyword>
<accession>A0A7J6HN43</accession>